<sequence>MDHVHYSDGTEGTQLREFLARQNDNSPLDDAPSPRTALLSTSESDVTPPEPRARASLRHRHTRERKTVEPGLSRRDLMRALIEHEREFKELKRAYSIALDRVETETQRASLAEQRALDLAVRLREATDLRLHAERDLARTREEINLYKMQYDVAQREIHRAQDIVKDVEARREDAEAAATRARGVARKLREERMIYVAREEGRRQGYQEGLSRGRRMGYDEGTELGYEEGMGETRGVSEGNYSRFIEEVGSDDEYRDEYADDGEDDRRHGRDDGGSVDFPHMVNFPGRTRTEDERLTPPSATPTVFVPVSTHPSSTGRASIPPSRTRVRVENRTPVPVPPVSAPPLPPTNPAPIAPQPVTQQPLAAPSPTRPAIIRPVSVHNAPPSPRHPEYSIPPDGWIPLLDAQNRIVIPPPHEFSRPASPLPPPSPSVTGSLGLPPPPAPSSQGFPPMGQPRDQRGPPSNPVGFSQLSYQQSNASSRDLRNHPLDRVSGLSTIQEANTETPSVRANGGRRSATPSRGQPFMAYSIPPTDGSNSPRSRDVNQRLANGLRYTDGTPVEWSHMPLENHQPPPYAMQPTTSQGGPQRRRPANLTIPAPLATPAATPSDAPRHRRSASAASGGTAPTNTSSFLGRHRRAASSGNSVPDINVAPPV</sequence>
<feature type="compositionally biased region" description="Basic residues" evidence="2">
    <location>
        <begin position="55"/>
        <end position="64"/>
    </location>
</feature>
<dbReference type="Proteomes" id="UP000027265">
    <property type="component" value="Unassembled WGS sequence"/>
</dbReference>
<accession>A0A067Q4I7</accession>
<feature type="compositionally biased region" description="Basic and acidic residues" evidence="2">
    <location>
        <begin position="265"/>
        <end position="274"/>
    </location>
</feature>
<feature type="compositionally biased region" description="Acidic residues" evidence="2">
    <location>
        <begin position="249"/>
        <end position="264"/>
    </location>
</feature>
<dbReference type="OrthoDB" id="3268221at2759"/>
<dbReference type="InParanoid" id="A0A067Q4I7"/>
<dbReference type="EMBL" id="KL197713">
    <property type="protein sequence ID" value="KDQ61075.1"/>
    <property type="molecule type" value="Genomic_DNA"/>
</dbReference>
<dbReference type="PANTHER" id="PTHR45725:SF1">
    <property type="entry name" value="DISHEVELLED ASSOCIATED ACTIVATOR OF MORPHOGENESIS, ISOFORM D"/>
    <property type="match status" value="1"/>
</dbReference>
<evidence type="ECO:0000313" key="4">
    <source>
        <dbReference type="Proteomes" id="UP000027265"/>
    </source>
</evidence>
<feature type="region of interest" description="Disordered" evidence="2">
    <location>
        <begin position="23"/>
        <end position="71"/>
    </location>
</feature>
<feature type="compositionally biased region" description="Polar residues" evidence="2">
    <location>
        <begin position="465"/>
        <end position="479"/>
    </location>
</feature>
<feature type="compositionally biased region" description="Polar residues" evidence="2">
    <location>
        <begin position="492"/>
        <end position="506"/>
    </location>
</feature>
<feature type="region of interest" description="Disordered" evidence="2">
    <location>
        <begin position="248"/>
        <end position="653"/>
    </location>
</feature>
<feature type="coiled-coil region" evidence="1">
    <location>
        <begin position="74"/>
        <end position="192"/>
    </location>
</feature>
<protein>
    <submittedName>
        <fullName evidence="3">Uncharacterized protein</fullName>
    </submittedName>
</protein>
<dbReference type="HOGENOM" id="CLU_027813_0_0_1"/>
<feature type="compositionally biased region" description="Low complexity" evidence="2">
    <location>
        <begin position="615"/>
        <end position="629"/>
    </location>
</feature>
<proteinExistence type="predicted"/>
<gene>
    <name evidence="3" type="ORF">JAAARDRAFT_32077</name>
</gene>
<organism evidence="3 4">
    <name type="scientific">Jaapia argillacea MUCL 33604</name>
    <dbReference type="NCBI Taxonomy" id="933084"/>
    <lineage>
        <taxon>Eukaryota</taxon>
        <taxon>Fungi</taxon>
        <taxon>Dikarya</taxon>
        <taxon>Basidiomycota</taxon>
        <taxon>Agaricomycotina</taxon>
        <taxon>Agaricomycetes</taxon>
        <taxon>Agaricomycetidae</taxon>
        <taxon>Jaapiales</taxon>
        <taxon>Jaapiaceae</taxon>
        <taxon>Jaapia</taxon>
    </lineage>
</organism>
<evidence type="ECO:0000256" key="2">
    <source>
        <dbReference type="SAM" id="MobiDB-lite"/>
    </source>
</evidence>
<keyword evidence="4" id="KW-1185">Reference proteome</keyword>
<dbReference type="InterPro" id="IPR051425">
    <property type="entry name" value="Formin_Homology"/>
</dbReference>
<name>A0A067Q4I7_9AGAM</name>
<keyword evidence="1" id="KW-0175">Coiled coil</keyword>
<dbReference type="PANTHER" id="PTHR45725">
    <property type="entry name" value="FORMIN HOMOLOGY 2 FAMILY MEMBER"/>
    <property type="match status" value="1"/>
</dbReference>
<evidence type="ECO:0000313" key="3">
    <source>
        <dbReference type="EMBL" id="KDQ61075.1"/>
    </source>
</evidence>
<reference evidence="4" key="1">
    <citation type="journal article" date="2014" name="Proc. Natl. Acad. Sci. U.S.A.">
        <title>Extensive sampling of basidiomycete genomes demonstrates inadequacy of the white-rot/brown-rot paradigm for wood decay fungi.</title>
        <authorList>
            <person name="Riley R."/>
            <person name="Salamov A.A."/>
            <person name="Brown D.W."/>
            <person name="Nagy L.G."/>
            <person name="Floudas D."/>
            <person name="Held B.W."/>
            <person name="Levasseur A."/>
            <person name="Lombard V."/>
            <person name="Morin E."/>
            <person name="Otillar R."/>
            <person name="Lindquist E.A."/>
            <person name="Sun H."/>
            <person name="LaButti K.M."/>
            <person name="Schmutz J."/>
            <person name="Jabbour D."/>
            <person name="Luo H."/>
            <person name="Baker S.E."/>
            <person name="Pisabarro A.G."/>
            <person name="Walton J.D."/>
            <person name="Blanchette R.A."/>
            <person name="Henrissat B."/>
            <person name="Martin F."/>
            <person name="Cullen D."/>
            <person name="Hibbett D.S."/>
            <person name="Grigoriev I.V."/>
        </authorList>
    </citation>
    <scope>NUCLEOTIDE SEQUENCE [LARGE SCALE GENOMIC DNA]</scope>
    <source>
        <strain evidence="4">MUCL 33604</strain>
    </source>
</reference>
<feature type="compositionally biased region" description="Low complexity" evidence="2">
    <location>
        <begin position="590"/>
        <end position="607"/>
    </location>
</feature>
<feature type="compositionally biased region" description="Pro residues" evidence="2">
    <location>
        <begin position="336"/>
        <end position="356"/>
    </location>
</feature>
<evidence type="ECO:0000256" key="1">
    <source>
        <dbReference type="SAM" id="Coils"/>
    </source>
</evidence>
<dbReference type="AlphaFoldDB" id="A0A067Q4I7"/>
<dbReference type="STRING" id="933084.A0A067Q4I7"/>